<evidence type="ECO:0000313" key="2">
    <source>
        <dbReference type="EMBL" id="CAK0871412.1"/>
    </source>
</evidence>
<dbReference type="EMBL" id="CAUYUJ010017066">
    <property type="protein sequence ID" value="CAK0871412.1"/>
    <property type="molecule type" value="Genomic_DNA"/>
</dbReference>
<feature type="region of interest" description="Disordered" evidence="1">
    <location>
        <begin position="61"/>
        <end position="80"/>
    </location>
</feature>
<organism evidence="2 3">
    <name type="scientific">Prorocentrum cordatum</name>
    <dbReference type="NCBI Taxonomy" id="2364126"/>
    <lineage>
        <taxon>Eukaryota</taxon>
        <taxon>Sar</taxon>
        <taxon>Alveolata</taxon>
        <taxon>Dinophyceae</taxon>
        <taxon>Prorocentrales</taxon>
        <taxon>Prorocentraceae</taxon>
        <taxon>Prorocentrum</taxon>
    </lineage>
</organism>
<evidence type="ECO:0000256" key="1">
    <source>
        <dbReference type="SAM" id="MobiDB-lite"/>
    </source>
</evidence>
<keyword evidence="3" id="KW-1185">Reference proteome</keyword>
<gene>
    <name evidence="2" type="ORF">PCOR1329_LOCUS57257</name>
</gene>
<reference evidence="2" key="1">
    <citation type="submission" date="2023-10" db="EMBL/GenBank/DDBJ databases">
        <authorList>
            <person name="Chen Y."/>
            <person name="Shah S."/>
            <person name="Dougan E. K."/>
            <person name="Thang M."/>
            <person name="Chan C."/>
        </authorList>
    </citation>
    <scope>NUCLEOTIDE SEQUENCE [LARGE SCALE GENOMIC DNA]</scope>
</reference>
<sequence>MEAILASPLLAGLQASPAGPGRRRERVARADRFEAEAISERSTMASASARSTAAWAGLQGGDLDDRCSEPSTQAPGYFSGALASDGSSGASDSLAVGRHDSRGSAQLWSGSMLTQGLMLAVPEESGSMLAQGLAQDELFLPATSPFTHSSASRQSALLRHGEIRCVRL</sequence>
<protein>
    <submittedName>
        <fullName evidence="2">Uncharacterized protein</fullName>
    </submittedName>
</protein>
<comment type="caution">
    <text evidence="2">The sequence shown here is derived from an EMBL/GenBank/DDBJ whole genome shotgun (WGS) entry which is preliminary data.</text>
</comment>
<accession>A0ABN9VE71</accession>
<proteinExistence type="predicted"/>
<name>A0ABN9VE71_9DINO</name>
<dbReference type="Proteomes" id="UP001189429">
    <property type="component" value="Unassembled WGS sequence"/>
</dbReference>
<evidence type="ECO:0000313" key="3">
    <source>
        <dbReference type="Proteomes" id="UP001189429"/>
    </source>
</evidence>